<dbReference type="Pfam" id="PF00305">
    <property type="entry name" value="Lipoxygenase"/>
    <property type="match status" value="1"/>
</dbReference>
<evidence type="ECO:0000313" key="2">
    <source>
        <dbReference type="EMBL" id="PHK98303.1"/>
    </source>
</evidence>
<dbReference type="InterPro" id="IPR036226">
    <property type="entry name" value="LipOase_C_sf"/>
</dbReference>
<reference evidence="2 3" key="1">
    <citation type="submission" date="2017-10" db="EMBL/GenBank/DDBJ databases">
        <title>The draft genome sequence of Lewinella marina KCTC 32374.</title>
        <authorList>
            <person name="Wang K."/>
        </authorList>
    </citation>
    <scope>NUCLEOTIDE SEQUENCE [LARGE SCALE GENOMIC DNA]</scope>
    <source>
        <strain evidence="2 3">MKG-38</strain>
    </source>
</reference>
<gene>
    <name evidence="2" type="ORF">CGL56_11415</name>
</gene>
<dbReference type="GO" id="GO:0046872">
    <property type="term" value="F:metal ion binding"/>
    <property type="evidence" value="ECO:0007669"/>
    <property type="project" value="InterPro"/>
</dbReference>
<dbReference type="Gene3D" id="1.20.245.10">
    <property type="entry name" value="Lipoxygenase-1, Domain 5"/>
    <property type="match status" value="1"/>
</dbReference>
<dbReference type="OrthoDB" id="5912511at2"/>
<dbReference type="Proteomes" id="UP000226437">
    <property type="component" value="Unassembled WGS sequence"/>
</dbReference>
<protein>
    <recommendedName>
        <fullName evidence="1">Lipoxygenase domain-containing protein</fullName>
    </recommendedName>
</protein>
<comment type="caution">
    <text evidence="2">The sequence shown here is derived from an EMBL/GenBank/DDBJ whole genome shotgun (WGS) entry which is preliminary data.</text>
</comment>
<name>A0A2G0CEA2_9BACT</name>
<dbReference type="EMBL" id="PDLO01000004">
    <property type="protein sequence ID" value="PHK98303.1"/>
    <property type="molecule type" value="Genomic_DNA"/>
</dbReference>
<evidence type="ECO:0000259" key="1">
    <source>
        <dbReference type="PROSITE" id="PS51393"/>
    </source>
</evidence>
<sequence length="742" mass="85878">MSGKHLTHDNDQPAPYGDPDTVHSIYRECIEETKPVPTRERTFLAPRLKGIHHLDIGYSKVVTASPGMILDNLYNFYDGVKDTLHEWWLRLCPRPTAITGTDFRGSSIVGRTTYAGRHDHDKPIHHLRVELWGRTWWLGWRRLAEGYSGFDGRFELPYDLRAARSSAIRKIRAEISQTTYRFDRHGNRSRSFSLAVALPIKKSDLVGMRYDLRDIQIELWCYRPDCYIPRVKIDDLQHEAPEKYVEGRNEAITDQFIPVELIKLKHVTMLRADPNALTIEEIQADYPPNLTTCIEARLPGYSRSDEFFGERMMNGMNALTFEPIDGEEHRYRVVNWGYQGYDHNNVYAFPTTEMDFEILPGDHAPRPLQITITGALSAFEHDPDQKRTFYPTDGERWLQAKRVARSVGGLISEVDDHFARTHVNVEQYAIAANRNLRLNPVTWLLLPHLKEVSLIDHTADRMLISQEAGYIPRASALTEKGLKHRVRDALGMMNWKGYRPMPVINDHHYYARAENLFWDITYEYISEFFEHNAADIRAYWYEIFAMSEDLVSHSVPAFDREAHLRGLEGRAYEVASRRLNYWTTRFDHQPQMPTGSYGGEPRALSPITQAKDFAQADPDDWENLKEMCCYAIHHATFLHSWVNEHQHDDIGEVLYSCLGLRFGEHPDGVMHPESDHRIAPDPLRATQMLWWSNLLSRTEYGAITKNPDGDVNPRFGELLKAHEAEFRSYGVLVDNIESRTNI</sequence>
<dbReference type="AlphaFoldDB" id="A0A2G0CEA2"/>
<evidence type="ECO:0000313" key="3">
    <source>
        <dbReference type="Proteomes" id="UP000226437"/>
    </source>
</evidence>
<organism evidence="2 3">
    <name type="scientific">Neolewinella marina</name>
    <dbReference type="NCBI Taxonomy" id="438751"/>
    <lineage>
        <taxon>Bacteria</taxon>
        <taxon>Pseudomonadati</taxon>
        <taxon>Bacteroidota</taxon>
        <taxon>Saprospiria</taxon>
        <taxon>Saprospirales</taxon>
        <taxon>Lewinellaceae</taxon>
        <taxon>Neolewinella</taxon>
    </lineage>
</organism>
<dbReference type="PROSITE" id="PS51393">
    <property type="entry name" value="LIPOXYGENASE_3"/>
    <property type="match status" value="1"/>
</dbReference>
<dbReference type="GO" id="GO:0016702">
    <property type="term" value="F:oxidoreductase activity, acting on single donors with incorporation of molecular oxygen, incorporation of two atoms of oxygen"/>
    <property type="evidence" value="ECO:0007669"/>
    <property type="project" value="InterPro"/>
</dbReference>
<feature type="domain" description="Lipoxygenase" evidence="1">
    <location>
        <begin position="360"/>
        <end position="465"/>
    </location>
</feature>
<accession>A0A2G0CEA2</accession>
<proteinExistence type="predicted"/>
<keyword evidence="3" id="KW-1185">Reference proteome</keyword>
<dbReference type="SUPFAM" id="SSF48484">
    <property type="entry name" value="Lipoxigenase"/>
    <property type="match status" value="2"/>
</dbReference>
<dbReference type="InterPro" id="IPR013819">
    <property type="entry name" value="LipOase_C"/>
</dbReference>
<dbReference type="RefSeq" id="WP_099106689.1">
    <property type="nucleotide sequence ID" value="NZ_JAATJF010000004.1"/>
</dbReference>